<dbReference type="InterPro" id="IPR024535">
    <property type="entry name" value="RHGA/B-epi-like_pectate_lyase"/>
</dbReference>
<dbReference type="AlphaFoldDB" id="A0A1B1YBT9"/>
<name>A0A1B1YBT9_THEST</name>
<proteinExistence type="inferred from homology"/>
<reference evidence="6 7" key="1">
    <citation type="submission" date="2016-02" db="EMBL/GenBank/DDBJ databases">
        <title>Comparison of Clostridium stercorarium subspecies using comparative genomics and transcriptomics.</title>
        <authorList>
            <person name="Schellenberg J."/>
            <person name="Thallinger G."/>
            <person name="Levin D.B."/>
            <person name="Zhang X."/>
            <person name="Alvare G."/>
            <person name="Fristensky B."/>
            <person name="Sparling R."/>
        </authorList>
    </citation>
    <scope>NUCLEOTIDE SEQUENCE [LARGE SCALE GENOMIC DNA]</scope>
    <source>
        <strain evidence="6 7">DSM 2910</strain>
    </source>
</reference>
<dbReference type="SMART" id="SM00710">
    <property type="entry name" value="PbH1"/>
    <property type="match status" value="5"/>
</dbReference>
<comment type="similarity">
    <text evidence="1 4">Belongs to the glycosyl hydrolase 28 family.</text>
</comment>
<evidence type="ECO:0000313" key="6">
    <source>
        <dbReference type="EMBL" id="ANW98240.1"/>
    </source>
</evidence>
<evidence type="ECO:0000259" key="5">
    <source>
        <dbReference type="Pfam" id="PF12708"/>
    </source>
</evidence>
<dbReference type="Pfam" id="PF00295">
    <property type="entry name" value="Glyco_hydro_28"/>
    <property type="match status" value="1"/>
</dbReference>
<sequence length="455" mass="50362">MGKVNIELAVDAAGDGRTDCSNAIQRAIDTVSASGGGKVYFRPGIYLTGSIFLKSGVTLEIGEGVELRGIIDETAYPDIWTRVAGIEMEWPAGLINVIGQANVTITGKGTIDGQGFYWWNKYWGEDRLGGMRKEYTGKGLRWAVDYDCKRPRNILIYNSSQVTLRDLTLRRSPFWNVHICYSTDVYVSGLVIKDNEGPSTDGIDVDSSRNVLIENCNIECNDDNICIKAGRDADGLRVNRPSENIVVRNCSIGSGAGVTIGSETSGSIRNVEIYQIKANGTDGGFRIKSALTRGGVIENIRVHDFEMVNVLRPFIFQLNWNPSYSYASLPENWKGNIPAHWKVLTEHVPEELGIPTVRNIEISGVVAKSIHEISELSSGKHAESQAMEIEAHPSRPITWVKWKNVYIEADKTGYIENASDWTMENVTIRTRGGEPVRMKNCVNVQAPKVEKMEGI</sequence>
<keyword evidence="3 4" id="KW-0326">Glycosidase</keyword>
<dbReference type="InterPro" id="IPR051801">
    <property type="entry name" value="GH28_Enzymes"/>
</dbReference>
<accession>A0A1B1YBT9</accession>
<dbReference type="PANTHER" id="PTHR31339:SF9">
    <property type="entry name" value="PLASMIN AND FIBRONECTIN-BINDING PROTEIN A"/>
    <property type="match status" value="1"/>
</dbReference>
<keyword evidence="2 4" id="KW-0378">Hydrolase</keyword>
<dbReference type="InterPro" id="IPR012334">
    <property type="entry name" value="Pectin_lyas_fold"/>
</dbReference>
<evidence type="ECO:0000256" key="3">
    <source>
        <dbReference type="ARBA" id="ARBA00023295"/>
    </source>
</evidence>
<evidence type="ECO:0000256" key="1">
    <source>
        <dbReference type="ARBA" id="ARBA00008834"/>
    </source>
</evidence>
<dbReference type="PANTHER" id="PTHR31339">
    <property type="entry name" value="PECTIN LYASE-RELATED"/>
    <property type="match status" value="1"/>
</dbReference>
<dbReference type="GO" id="GO:0005975">
    <property type="term" value="P:carbohydrate metabolic process"/>
    <property type="evidence" value="ECO:0007669"/>
    <property type="project" value="InterPro"/>
</dbReference>
<dbReference type="RefSeq" id="WP_015358521.1">
    <property type="nucleotide sequence ID" value="NZ_CP014672.1"/>
</dbReference>
<dbReference type="Gene3D" id="2.160.20.10">
    <property type="entry name" value="Single-stranded right-handed beta-helix, Pectin lyase-like"/>
    <property type="match status" value="1"/>
</dbReference>
<dbReference type="InterPro" id="IPR006626">
    <property type="entry name" value="PbH1"/>
</dbReference>
<dbReference type="OrthoDB" id="8660908at2"/>
<gene>
    <name evidence="6" type="ORF">CSTERTH_03920</name>
</gene>
<protein>
    <submittedName>
        <fullName evidence="6">Endopygalactorunase</fullName>
    </submittedName>
</protein>
<evidence type="ECO:0000256" key="2">
    <source>
        <dbReference type="ARBA" id="ARBA00022801"/>
    </source>
</evidence>
<dbReference type="Proteomes" id="UP000092971">
    <property type="component" value="Chromosome"/>
</dbReference>
<dbReference type="InterPro" id="IPR000743">
    <property type="entry name" value="Glyco_hydro_28"/>
</dbReference>
<dbReference type="Pfam" id="PF12708">
    <property type="entry name" value="Pect-lyase_RHGA_epim"/>
    <property type="match status" value="1"/>
</dbReference>
<dbReference type="SUPFAM" id="SSF51126">
    <property type="entry name" value="Pectin lyase-like"/>
    <property type="match status" value="1"/>
</dbReference>
<dbReference type="InterPro" id="IPR011050">
    <property type="entry name" value="Pectin_lyase_fold/virulence"/>
</dbReference>
<dbReference type="GO" id="GO:0004650">
    <property type="term" value="F:polygalacturonase activity"/>
    <property type="evidence" value="ECO:0007669"/>
    <property type="project" value="InterPro"/>
</dbReference>
<dbReference type="EMBL" id="CP014672">
    <property type="protein sequence ID" value="ANW98240.1"/>
    <property type="molecule type" value="Genomic_DNA"/>
</dbReference>
<evidence type="ECO:0000256" key="4">
    <source>
        <dbReference type="RuleBase" id="RU361169"/>
    </source>
</evidence>
<organism evidence="6 7">
    <name type="scientific">Thermoclostridium stercorarium subsp. thermolacticum DSM 2910</name>
    <dbReference type="NCBI Taxonomy" id="1121336"/>
    <lineage>
        <taxon>Bacteria</taxon>
        <taxon>Bacillati</taxon>
        <taxon>Bacillota</taxon>
        <taxon>Clostridia</taxon>
        <taxon>Eubacteriales</taxon>
        <taxon>Oscillospiraceae</taxon>
        <taxon>Thermoclostridium</taxon>
    </lineage>
</organism>
<feature type="domain" description="Rhamnogalacturonase A/B/Epimerase-like pectate lyase" evidence="5">
    <location>
        <begin position="11"/>
        <end position="65"/>
    </location>
</feature>
<evidence type="ECO:0000313" key="7">
    <source>
        <dbReference type="Proteomes" id="UP000092971"/>
    </source>
</evidence>